<dbReference type="Gramene" id="OMO88446">
    <property type="protein sequence ID" value="OMO88446"/>
    <property type="gene ID" value="CCACVL1_08387"/>
</dbReference>
<reference evidence="1 2" key="1">
    <citation type="submission" date="2013-09" db="EMBL/GenBank/DDBJ databases">
        <title>Corchorus capsularis genome sequencing.</title>
        <authorList>
            <person name="Alam M."/>
            <person name="Haque M.S."/>
            <person name="Islam M.S."/>
            <person name="Emdad E.M."/>
            <person name="Islam M.M."/>
            <person name="Ahmed B."/>
            <person name="Halim A."/>
            <person name="Hossen Q.M.M."/>
            <person name="Hossain M.Z."/>
            <person name="Ahmed R."/>
            <person name="Khan M.M."/>
            <person name="Islam R."/>
            <person name="Rashid M.M."/>
            <person name="Khan S.A."/>
            <person name="Rahman M.S."/>
            <person name="Alam M."/>
        </authorList>
    </citation>
    <scope>NUCLEOTIDE SEQUENCE [LARGE SCALE GENOMIC DNA]</scope>
    <source>
        <strain evidence="2">cv. CVL-1</strain>
        <tissue evidence="1">Whole seedling</tissue>
    </source>
</reference>
<evidence type="ECO:0000313" key="2">
    <source>
        <dbReference type="Proteomes" id="UP000188268"/>
    </source>
</evidence>
<accession>A0A1R3J0Y4</accession>
<dbReference type="EMBL" id="AWWV01008996">
    <property type="protein sequence ID" value="OMO88446.1"/>
    <property type="molecule type" value="Genomic_DNA"/>
</dbReference>
<proteinExistence type="predicted"/>
<name>A0A1R3J0Y4_COCAP</name>
<organism evidence="1 2">
    <name type="scientific">Corchorus capsularis</name>
    <name type="common">Jute</name>
    <dbReference type="NCBI Taxonomy" id="210143"/>
    <lineage>
        <taxon>Eukaryota</taxon>
        <taxon>Viridiplantae</taxon>
        <taxon>Streptophyta</taxon>
        <taxon>Embryophyta</taxon>
        <taxon>Tracheophyta</taxon>
        <taxon>Spermatophyta</taxon>
        <taxon>Magnoliopsida</taxon>
        <taxon>eudicotyledons</taxon>
        <taxon>Gunneridae</taxon>
        <taxon>Pentapetalae</taxon>
        <taxon>rosids</taxon>
        <taxon>malvids</taxon>
        <taxon>Malvales</taxon>
        <taxon>Malvaceae</taxon>
        <taxon>Grewioideae</taxon>
        <taxon>Apeibeae</taxon>
        <taxon>Corchorus</taxon>
    </lineage>
</organism>
<gene>
    <name evidence="1" type="ORF">CCACVL1_08387</name>
</gene>
<dbReference type="Proteomes" id="UP000188268">
    <property type="component" value="Unassembled WGS sequence"/>
</dbReference>
<sequence length="21" mass="2323">MAKILSLSGLNVNFNKNMKIS</sequence>
<keyword evidence="2" id="KW-1185">Reference proteome</keyword>
<comment type="caution">
    <text evidence="1">The sequence shown here is derived from an EMBL/GenBank/DDBJ whole genome shotgun (WGS) entry which is preliminary data.</text>
</comment>
<dbReference type="AlphaFoldDB" id="A0A1R3J0Y4"/>
<protein>
    <submittedName>
        <fullName evidence="1">Uncharacterized protein</fullName>
    </submittedName>
</protein>
<evidence type="ECO:0000313" key="1">
    <source>
        <dbReference type="EMBL" id="OMO88446.1"/>
    </source>
</evidence>